<name>A0A074WFS3_9PEZI</name>
<keyword evidence="3" id="KW-0256">Endoplasmic reticulum</keyword>
<dbReference type="HOGENOM" id="CLU_048316_2_0_1"/>
<organism evidence="7 8">
    <name type="scientific">Aureobasidium namibiae CBS 147.97</name>
    <dbReference type="NCBI Taxonomy" id="1043004"/>
    <lineage>
        <taxon>Eukaryota</taxon>
        <taxon>Fungi</taxon>
        <taxon>Dikarya</taxon>
        <taxon>Ascomycota</taxon>
        <taxon>Pezizomycotina</taxon>
        <taxon>Dothideomycetes</taxon>
        <taxon>Dothideomycetidae</taxon>
        <taxon>Dothideales</taxon>
        <taxon>Saccotheciaceae</taxon>
        <taxon>Aureobasidium</taxon>
    </lineage>
</organism>
<sequence length="259" mass="29223">MVLLTLTPAAKSAVELYNQLSHQNQHESSNGPSLSEPAVGAPVSHAQLIQVARFLRESQLENKNDFRLDTLLKGANIYVPPPKPKPQPVCTYPILPPSQPPLADMNRQTAEYTALMARLRREEENIAYQRLINPTSSIPEPSRIRVEDEEDEVTYTDVNRQLALIINVLVSIIACSVAIWIAARHWSVPQRMALSMFGSGTVAFAEVAIYMGYLRRIKDAKQVEGKKVETKQVVETWVIEKKNPKNEHELRQRKGGKHR</sequence>
<keyword evidence="5 6" id="KW-0472">Membrane</keyword>
<dbReference type="InterPro" id="IPR021013">
    <property type="entry name" value="ATPase_Vma12"/>
</dbReference>
<dbReference type="GeneID" id="25413751"/>
<gene>
    <name evidence="7" type="ORF">M436DRAFT_64749</name>
</gene>
<feature type="transmembrane region" description="Helical" evidence="6">
    <location>
        <begin position="194"/>
        <end position="213"/>
    </location>
</feature>
<dbReference type="AlphaFoldDB" id="A0A074WFS3"/>
<dbReference type="Pfam" id="PF11712">
    <property type="entry name" value="Vma12"/>
    <property type="match status" value="1"/>
</dbReference>
<evidence type="ECO:0000256" key="6">
    <source>
        <dbReference type="SAM" id="Phobius"/>
    </source>
</evidence>
<evidence type="ECO:0000256" key="1">
    <source>
        <dbReference type="ARBA" id="ARBA00004477"/>
    </source>
</evidence>
<dbReference type="STRING" id="1043004.A0A074WFS3"/>
<evidence type="ECO:0000256" key="2">
    <source>
        <dbReference type="ARBA" id="ARBA00022692"/>
    </source>
</evidence>
<dbReference type="RefSeq" id="XP_013426311.1">
    <property type="nucleotide sequence ID" value="XM_013570857.1"/>
</dbReference>
<protein>
    <recommendedName>
        <fullName evidence="9">Endoplasmic reticulum-based factor for assembly of V-ATPase</fullName>
    </recommendedName>
</protein>
<dbReference type="GO" id="GO:0070072">
    <property type="term" value="P:vacuolar proton-transporting V-type ATPase complex assembly"/>
    <property type="evidence" value="ECO:0007669"/>
    <property type="project" value="InterPro"/>
</dbReference>
<reference evidence="7 8" key="1">
    <citation type="journal article" date="2014" name="BMC Genomics">
        <title>Genome sequencing of four Aureobasidium pullulans varieties: biotechnological potential, stress tolerance, and description of new species.</title>
        <authorList>
            <person name="Gostin Ar C."/>
            <person name="Ohm R.A."/>
            <person name="Kogej T."/>
            <person name="Sonjak S."/>
            <person name="Turk M."/>
            <person name="Zajc J."/>
            <person name="Zalar P."/>
            <person name="Grube M."/>
            <person name="Sun H."/>
            <person name="Han J."/>
            <person name="Sharma A."/>
            <person name="Chiniquy J."/>
            <person name="Ngan C.Y."/>
            <person name="Lipzen A."/>
            <person name="Barry K."/>
            <person name="Grigoriev I.V."/>
            <person name="Gunde-Cimerman N."/>
        </authorList>
    </citation>
    <scope>NUCLEOTIDE SEQUENCE [LARGE SCALE GENOMIC DNA]</scope>
    <source>
        <strain evidence="7 8">CBS 147.97</strain>
    </source>
</reference>
<dbReference type="EMBL" id="KL584712">
    <property type="protein sequence ID" value="KEQ71940.1"/>
    <property type="molecule type" value="Genomic_DNA"/>
</dbReference>
<comment type="subcellular location">
    <subcellularLocation>
        <location evidence="1">Endoplasmic reticulum membrane</location>
        <topology evidence="1">Multi-pass membrane protein</topology>
    </subcellularLocation>
</comment>
<evidence type="ECO:0000313" key="8">
    <source>
        <dbReference type="Proteomes" id="UP000027730"/>
    </source>
</evidence>
<accession>A0A074WFS3</accession>
<keyword evidence="2 6" id="KW-0812">Transmembrane</keyword>
<dbReference type="OrthoDB" id="19981at2759"/>
<evidence type="ECO:0000256" key="3">
    <source>
        <dbReference type="ARBA" id="ARBA00022824"/>
    </source>
</evidence>
<dbReference type="PANTHER" id="PTHR31394:SF1">
    <property type="entry name" value="TRANSMEMBRANE PROTEIN 199"/>
    <property type="match status" value="1"/>
</dbReference>
<dbReference type="PANTHER" id="PTHR31394">
    <property type="entry name" value="TRANSMEMBRANE PROTEIN 199"/>
    <property type="match status" value="1"/>
</dbReference>
<evidence type="ECO:0008006" key="9">
    <source>
        <dbReference type="Google" id="ProtNLM"/>
    </source>
</evidence>
<keyword evidence="4 6" id="KW-1133">Transmembrane helix</keyword>
<evidence type="ECO:0000256" key="4">
    <source>
        <dbReference type="ARBA" id="ARBA00022989"/>
    </source>
</evidence>
<dbReference type="GO" id="GO:0005789">
    <property type="term" value="C:endoplasmic reticulum membrane"/>
    <property type="evidence" value="ECO:0007669"/>
    <property type="project" value="UniProtKB-SubCell"/>
</dbReference>
<evidence type="ECO:0000313" key="7">
    <source>
        <dbReference type="EMBL" id="KEQ71940.1"/>
    </source>
</evidence>
<evidence type="ECO:0000256" key="5">
    <source>
        <dbReference type="ARBA" id="ARBA00023136"/>
    </source>
</evidence>
<proteinExistence type="predicted"/>
<feature type="transmembrane region" description="Helical" evidence="6">
    <location>
        <begin position="162"/>
        <end position="182"/>
    </location>
</feature>
<keyword evidence="8" id="KW-1185">Reference proteome</keyword>
<dbReference type="Proteomes" id="UP000027730">
    <property type="component" value="Unassembled WGS sequence"/>
</dbReference>